<organism evidence="1 2">
    <name type="scientific">Nonomuraea longispora</name>
    <dbReference type="NCBI Taxonomy" id="1848320"/>
    <lineage>
        <taxon>Bacteria</taxon>
        <taxon>Bacillati</taxon>
        <taxon>Actinomycetota</taxon>
        <taxon>Actinomycetes</taxon>
        <taxon>Streptosporangiales</taxon>
        <taxon>Streptosporangiaceae</taxon>
        <taxon>Nonomuraea</taxon>
    </lineage>
</organism>
<evidence type="ECO:0000313" key="2">
    <source>
        <dbReference type="Proteomes" id="UP000295157"/>
    </source>
</evidence>
<sequence>MISPFNAVRSPAGDIVVFYVGAEPRLTAEQALAFADQLRTLAAEPHATPTGLPGRRHAAA</sequence>
<dbReference type="OrthoDB" id="3543328at2"/>
<dbReference type="AlphaFoldDB" id="A0A4R4NPV4"/>
<dbReference type="Proteomes" id="UP000295157">
    <property type="component" value="Unassembled WGS sequence"/>
</dbReference>
<dbReference type="RefSeq" id="WP_132331480.1">
    <property type="nucleotide sequence ID" value="NZ_SMJZ01000020.1"/>
</dbReference>
<comment type="caution">
    <text evidence="1">The sequence shown here is derived from an EMBL/GenBank/DDBJ whole genome shotgun (WGS) entry which is preliminary data.</text>
</comment>
<evidence type="ECO:0000313" key="1">
    <source>
        <dbReference type="EMBL" id="TDC09152.1"/>
    </source>
</evidence>
<dbReference type="EMBL" id="SMJZ01000020">
    <property type="protein sequence ID" value="TDC09152.1"/>
    <property type="molecule type" value="Genomic_DNA"/>
</dbReference>
<protein>
    <submittedName>
        <fullName evidence="1">Uncharacterized protein</fullName>
    </submittedName>
</protein>
<accession>A0A4R4NPV4</accession>
<proteinExistence type="predicted"/>
<keyword evidence="2" id="KW-1185">Reference proteome</keyword>
<reference evidence="1 2" key="1">
    <citation type="submission" date="2019-02" db="EMBL/GenBank/DDBJ databases">
        <title>Draft genome sequences of novel Actinobacteria.</title>
        <authorList>
            <person name="Sahin N."/>
            <person name="Ay H."/>
            <person name="Saygin H."/>
        </authorList>
    </citation>
    <scope>NUCLEOTIDE SEQUENCE [LARGE SCALE GENOMIC DNA]</scope>
    <source>
        <strain evidence="1 2">KC201</strain>
    </source>
</reference>
<gene>
    <name evidence="1" type="ORF">E1267_08395</name>
</gene>
<name>A0A4R4NPV4_9ACTN</name>